<dbReference type="STRING" id="416944.SAMN05421548_10968"/>
<dbReference type="OrthoDB" id="8581113at2"/>
<dbReference type="PANTHER" id="PTHR30160:SF1">
    <property type="entry name" value="LIPOPOLYSACCHARIDE 1,2-N-ACETYLGLUCOSAMINETRANSFERASE-RELATED"/>
    <property type="match status" value="1"/>
</dbReference>
<dbReference type="GO" id="GO:0008713">
    <property type="term" value="F:ADP-heptose-lipopolysaccharide heptosyltransferase activity"/>
    <property type="evidence" value="ECO:0007669"/>
    <property type="project" value="TreeGrafter"/>
</dbReference>
<dbReference type="GO" id="GO:0009244">
    <property type="term" value="P:lipopolysaccharide core region biosynthetic process"/>
    <property type="evidence" value="ECO:0007669"/>
    <property type="project" value="TreeGrafter"/>
</dbReference>
<dbReference type="InterPro" id="IPR051199">
    <property type="entry name" value="LPS_LOS_Heptosyltrfase"/>
</dbReference>
<dbReference type="EMBL" id="FMYQ01000009">
    <property type="protein sequence ID" value="SDC67763.1"/>
    <property type="molecule type" value="Genomic_DNA"/>
</dbReference>
<evidence type="ECO:0000313" key="1">
    <source>
        <dbReference type="EMBL" id="SDC67763.1"/>
    </source>
</evidence>
<proteinExistence type="predicted"/>
<keyword evidence="1" id="KW-0808">Transferase</keyword>
<dbReference type="SUPFAM" id="SSF53756">
    <property type="entry name" value="UDP-Glycosyltransferase/glycogen phosphorylase"/>
    <property type="match status" value="1"/>
</dbReference>
<organism evidence="1 2">
    <name type="scientific">Paraburkholderia lycopersici</name>
    <dbReference type="NCBI Taxonomy" id="416944"/>
    <lineage>
        <taxon>Bacteria</taxon>
        <taxon>Pseudomonadati</taxon>
        <taxon>Pseudomonadota</taxon>
        <taxon>Betaproteobacteria</taxon>
        <taxon>Burkholderiales</taxon>
        <taxon>Burkholderiaceae</taxon>
        <taxon>Paraburkholderia</taxon>
    </lineage>
</organism>
<dbReference type="AlphaFoldDB" id="A0A1G6NIS0"/>
<dbReference type="RefSeq" id="WP_091996973.1">
    <property type="nucleotide sequence ID" value="NZ_FMYQ01000009.1"/>
</dbReference>
<protein>
    <submittedName>
        <fullName evidence="1">Glycosyltransferase family 9 (Heptosyltransferase)</fullName>
    </submittedName>
</protein>
<dbReference type="Gene3D" id="3.40.50.2000">
    <property type="entry name" value="Glycogen Phosphorylase B"/>
    <property type="match status" value="1"/>
</dbReference>
<keyword evidence="2" id="KW-1185">Reference proteome</keyword>
<evidence type="ECO:0000313" key="2">
    <source>
        <dbReference type="Proteomes" id="UP000198908"/>
    </source>
</evidence>
<reference evidence="2" key="1">
    <citation type="submission" date="2016-09" db="EMBL/GenBank/DDBJ databases">
        <authorList>
            <person name="Varghese N."/>
            <person name="Submissions S."/>
        </authorList>
    </citation>
    <scope>NUCLEOTIDE SEQUENCE [LARGE SCALE GENOMIC DNA]</scope>
    <source>
        <strain evidence="2">TNe-862</strain>
    </source>
</reference>
<name>A0A1G6NIS0_9BURK</name>
<gene>
    <name evidence="1" type="ORF">SAMN05421548_10968</name>
</gene>
<dbReference type="PANTHER" id="PTHR30160">
    <property type="entry name" value="TETRAACYLDISACCHARIDE 4'-KINASE-RELATED"/>
    <property type="match status" value="1"/>
</dbReference>
<accession>A0A1G6NIS0</accession>
<sequence>MTPLDQVAALTHPGSLLSSEGDIVASYDVEVSGAPAEGFRPLSIVPTIRNANVCPFEVDYARLTRAHVINGLGVTLGDSIIGLTALSALRKKHPTLFFTIYRPRLVPAYVRQVYELAAPIFGCVRDLPVRVEALPDGAFQVDVGNHLFWPNFSSMPMIDFFLWALGVEPDSVPSVDKSNDWLRKVTVRDSQGKWAQQPYVLFCPVASTPVRSIPRSFRKEAVEQLWQEFHLPVLGFGDVEHDRYTDVRSLSKDTASFLAWVKNARFVLTSDTAAVHIAAGFDVPTVAFFTTIPPGLRVRDYAYCTPITLRLPELRGIQASARPGDIEIVERSYRELSGHELRRALQLQG</sequence>
<dbReference type="GO" id="GO:0005829">
    <property type="term" value="C:cytosol"/>
    <property type="evidence" value="ECO:0007669"/>
    <property type="project" value="TreeGrafter"/>
</dbReference>
<dbReference type="Proteomes" id="UP000198908">
    <property type="component" value="Unassembled WGS sequence"/>
</dbReference>